<sequence>MQLRVGFRLMFGPALWGSPHRTLHVPFSSNSSNYLIFLQQVFPNLLGDEQISTTMRQTIWFQHDGAPVHFSREVPNHLDVRFGQESIGHGGPVRWSARTPDLSCLDFFLWEHMKTLVYVTPVDNVEELVARRAVAAGEIRDMHGIFQKPRKSMRRKFEACFEVGG</sequence>
<reference evidence="1 2" key="1">
    <citation type="journal article" date="2019" name="Sci. Rep.">
        <title>Orb-weaving spider Araneus ventricosus genome elucidates the spidroin gene catalogue.</title>
        <authorList>
            <person name="Kono N."/>
            <person name="Nakamura H."/>
            <person name="Ohtoshi R."/>
            <person name="Moran D.A.P."/>
            <person name="Shinohara A."/>
            <person name="Yoshida Y."/>
            <person name="Fujiwara M."/>
            <person name="Mori M."/>
            <person name="Tomita M."/>
            <person name="Arakawa K."/>
        </authorList>
    </citation>
    <scope>NUCLEOTIDE SEQUENCE [LARGE SCALE GENOMIC DNA]</scope>
</reference>
<evidence type="ECO:0000313" key="2">
    <source>
        <dbReference type="Proteomes" id="UP000499080"/>
    </source>
</evidence>
<comment type="caution">
    <text evidence="1">The sequence shown here is derived from an EMBL/GenBank/DDBJ whole genome shotgun (WGS) entry which is preliminary data.</text>
</comment>
<name>A0A4Y2W0Q0_ARAVE</name>
<dbReference type="OrthoDB" id="6436917at2759"/>
<dbReference type="EMBL" id="BGPR01052762">
    <property type="protein sequence ID" value="GBO29597.1"/>
    <property type="molecule type" value="Genomic_DNA"/>
</dbReference>
<dbReference type="PANTHER" id="PTHR47326:SF1">
    <property type="entry name" value="HTH PSQ-TYPE DOMAIN-CONTAINING PROTEIN"/>
    <property type="match status" value="1"/>
</dbReference>
<gene>
    <name evidence="1" type="ORF">AVEN_4755_1</name>
</gene>
<protein>
    <recommendedName>
        <fullName evidence="3">Tc1-like transposase DDE domain-containing protein</fullName>
    </recommendedName>
</protein>
<keyword evidence="2" id="KW-1185">Reference proteome</keyword>
<proteinExistence type="predicted"/>
<organism evidence="1 2">
    <name type="scientific">Araneus ventricosus</name>
    <name type="common">Orbweaver spider</name>
    <name type="synonym">Epeira ventricosa</name>
    <dbReference type="NCBI Taxonomy" id="182803"/>
    <lineage>
        <taxon>Eukaryota</taxon>
        <taxon>Metazoa</taxon>
        <taxon>Ecdysozoa</taxon>
        <taxon>Arthropoda</taxon>
        <taxon>Chelicerata</taxon>
        <taxon>Arachnida</taxon>
        <taxon>Araneae</taxon>
        <taxon>Araneomorphae</taxon>
        <taxon>Entelegynae</taxon>
        <taxon>Araneoidea</taxon>
        <taxon>Araneidae</taxon>
        <taxon>Araneus</taxon>
    </lineage>
</organism>
<dbReference type="AlphaFoldDB" id="A0A4Y2W0Q0"/>
<dbReference type="InterPro" id="IPR036397">
    <property type="entry name" value="RNaseH_sf"/>
</dbReference>
<dbReference type="Gene3D" id="3.30.420.10">
    <property type="entry name" value="Ribonuclease H-like superfamily/Ribonuclease H"/>
    <property type="match status" value="1"/>
</dbReference>
<accession>A0A4Y2W0Q0</accession>
<evidence type="ECO:0000313" key="1">
    <source>
        <dbReference type="EMBL" id="GBO29597.1"/>
    </source>
</evidence>
<dbReference type="GO" id="GO:0003676">
    <property type="term" value="F:nucleic acid binding"/>
    <property type="evidence" value="ECO:0007669"/>
    <property type="project" value="InterPro"/>
</dbReference>
<dbReference type="PANTHER" id="PTHR47326">
    <property type="entry name" value="TRANSPOSABLE ELEMENT TC3 TRANSPOSASE-LIKE PROTEIN"/>
    <property type="match status" value="1"/>
</dbReference>
<dbReference type="Proteomes" id="UP000499080">
    <property type="component" value="Unassembled WGS sequence"/>
</dbReference>
<evidence type="ECO:0008006" key="3">
    <source>
        <dbReference type="Google" id="ProtNLM"/>
    </source>
</evidence>